<evidence type="ECO:0000313" key="2">
    <source>
        <dbReference type="EMBL" id="QQP88957.1"/>
    </source>
</evidence>
<evidence type="ECO:0000256" key="1">
    <source>
        <dbReference type="SAM" id="SignalP"/>
    </source>
</evidence>
<keyword evidence="1" id="KW-0732">Signal</keyword>
<dbReference type="Pfam" id="PF03928">
    <property type="entry name" value="HbpS-like"/>
    <property type="match status" value="1"/>
</dbReference>
<dbReference type="Gene3D" id="3.30.450.150">
    <property type="entry name" value="Haem-degrading domain"/>
    <property type="match status" value="1"/>
</dbReference>
<dbReference type="PANTHER" id="PTHR34309:SF10">
    <property type="entry name" value="SLR1406 PROTEIN"/>
    <property type="match status" value="1"/>
</dbReference>
<feature type="chain" id="PRO_5047270292" evidence="1">
    <location>
        <begin position="21"/>
        <end position="168"/>
    </location>
</feature>
<dbReference type="SUPFAM" id="SSF143744">
    <property type="entry name" value="GlcG-like"/>
    <property type="match status" value="1"/>
</dbReference>
<dbReference type="Proteomes" id="UP000595197">
    <property type="component" value="Chromosome"/>
</dbReference>
<dbReference type="EMBL" id="CP067420">
    <property type="protein sequence ID" value="QQP88957.1"/>
    <property type="molecule type" value="Genomic_DNA"/>
</dbReference>
<dbReference type="RefSeq" id="WP_201074588.1">
    <property type="nucleotide sequence ID" value="NZ_CP067420.1"/>
</dbReference>
<keyword evidence="3" id="KW-1185">Reference proteome</keyword>
<protein>
    <submittedName>
        <fullName evidence="2">Heme-binding protein</fullName>
    </submittedName>
</protein>
<dbReference type="InterPro" id="IPR052517">
    <property type="entry name" value="GlcG_carb_metab_protein"/>
</dbReference>
<organism evidence="2 3">
    <name type="scientific">Skermanella cutis</name>
    <dbReference type="NCBI Taxonomy" id="2775420"/>
    <lineage>
        <taxon>Bacteria</taxon>
        <taxon>Pseudomonadati</taxon>
        <taxon>Pseudomonadota</taxon>
        <taxon>Alphaproteobacteria</taxon>
        <taxon>Rhodospirillales</taxon>
        <taxon>Azospirillaceae</taxon>
        <taxon>Skermanella</taxon>
    </lineage>
</organism>
<dbReference type="InterPro" id="IPR005624">
    <property type="entry name" value="PduO/GlcC-like"/>
</dbReference>
<proteinExistence type="predicted"/>
<reference evidence="2" key="1">
    <citation type="submission" date="2021-02" db="EMBL/GenBank/DDBJ databases">
        <title>Skermanella TT6 skin isolate.</title>
        <authorList>
            <person name="Lee K."/>
            <person name="Ganzorig M."/>
        </authorList>
    </citation>
    <scope>NUCLEOTIDE SEQUENCE</scope>
    <source>
        <strain evidence="2">TT6</strain>
    </source>
</reference>
<name>A0ABX7B3R8_9PROT</name>
<dbReference type="InterPro" id="IPR038084">
    <property type="entry name" value="PduO/GlcC-like_sf"/>
</dbReference>
<sequence>MMKRITLAAALLLGFAASPAQPRAEDEALVTFRSLSPSVALDLARAVLDSCHHKGFQVAVAVVDRFGTPQVMLRDQFAGPHTPDTATAKAWTAISFRSDTLKLAASTAGDQPQSGARFIAGAVMLGGGLPVEAGGSIVGGVGVSGGPSGEADDACARTGIAAVEDKLF</sequence>
<accession>A0ABX7B3R8</accession>
<feature type="signal peptide" evidence="1">
    <location>
        <begin position="1"/>
        <end position="20"/>
    </location>
</feature>
<evidence type="ECO:0000313" key="3">
    <source>
        <dbReference type="Proteomes" id="UP000595197"/>
    </source>
</evidence>
<dbReference type="PANTHER" id="PTHR34309">
    <property type="entry name" value="SLR1406 PROTEIN"/>
    <property type="match status" value="1"/>
</dbReference>
<gene>
    <name evidence="2" type="ORF">IGS68_23575</name>
</gene>